<evidence type="ECO:0000256" key="1">
    <source>
        <dbReference type="SAM" id="MobiDB-lite"/>
    </source>
</evidence>
<name>A0A7R8ZM30_9CRUS</name>
<feature type="signal peptide" evidence="2">
    <location>
        <begin position="1"/>
        <end position="20"/>
    </location>
</feature>
<evidence type="ECO:0000313" key="3">
    <source>
        <dbReference type="EMBL" id="CAD7228995.1"/>
    </source>
</evidence>
<accession>A0A7R8ZM30</accession>
<dbReference type="AlphaFoldDB" id="A0A7R8ZM30"/>
<feature type="region of interest" description="Disordered" evidence="1">
    <location>
        <begin position="25"/>
        <end position="46"/>
    </location>
</feature>
<feature type="chain" id="PRO_5043389033" evidence="2">
    <location>
        <begin position="21"/>
        <end position="132"/>
    </location>
</feature>
<proteinExistence type="predicted"/>
<sequence length="132" mass="14743">MKTFVPFLLVLLTLLVLAQTAPNHGLKKGSSRQTLAGTRSSATAPRSSPLFQEIMRTLVSRRLVGRTSTYGKTPILNFVRKVLSSRDDGVDSCVDACEGSDDYYSCVAECYYNYYYDELPEIELPEFTKKGL</sequence>
<feature type="compositionally biased region" description="Polar residues" evidence="1">
    <location>
        <begin position="31"/>
        <end position="46"/>
    </location>
</feature>
<reference evidence="3" key="1">
    <citation type="submission" date="2020-11" db="EMBL/GenBank/DDBJ databases">
        <authorList>
            <person name="Tran Van P."/>
        </authorList>
    </citation>
    <scope>NUCLEOTIDE SEQUENCE</scope>
</reference>
<evidence type="ECO:0000256" key="2">
    <source>
        <dbReference type="SAM" id="SignalP"/>
    </source>
</evidence>
<gene>
    <name evidence="3" type="ORF">CTOB1V02_LOCUS6869</name>
</gene>
<dbReference type="EMBL" id="OB661801">
    <property type="protein sequence ID" value="CAD7228995.1"/>
    <property type="molecule type" value="Genomic_DNA"/>
</dbReference>
<organism evidence="3">
    <name type="scientific">Cyprideis torosa</name>
    <dbReference type="NCBI Taxonomy" id="163714"/>
    <lineage>
        <taxon>Eukaryota</taxon>
        <taxon>Metazoa</taxon>
        <taxon>Ecdysozoa</taxon>
        <taxon>Arthropoda</taxon>
        <taxon>Crustacea</taxon>
        <taxon>Oligostraca</taxon>
        <taxon>Ostracoda</taxon>
        <taxon>Podocopa</taxon>
        <taxon>Podocopida</taxon>
        <taxon>Cytherocopina</taxon>
        <taxon>Cytheroidea</taxon>
        <taxon>Cytherideidae</taxon>
        <taxon>Cyprideis</taxon>
    </lineage>
</organism>
<protein>
    <submittedName>
        <fullName evidence="3">Uncharacterized protein</fullName>
    </submittedName>
</protein>
<keyword evidence="2" id="KW-0732">Signal</keyword>